<dbReference type="AlphaFoldDB" id="A0A834X3E3"/>
<dbReference type="EMBL" id="JAAIUW010000004">
    <property type="protein sequence ID" value="KAF7836892.1"/>
    <property type="molecule type" value="Genomic_DNA"/>
</dbReference>
<gene>
    <name evidence="1" type="ORF">G2W53_011751</name>
</gene>
<proteinExistence type="predicted"/>
<sequence>MDCRLQLFQRFEDLMAVGFRTESISAFSKDSTSTTRYTKARDDSFTIQYGTKNLKVFGAAVVPPMSCSMLTRQGSQFSNFIGELTDILQSYTESLDILLQDKTAEAPGYTAEVPFSMNSIHSSVNFCLVRIQRLLRKTSEADFAERFEEARGHFKFLRLHTFSPCSLGKKLLLFCCLTVNDKTQRTEEVMAVAIINDGAEKVVSSPFLWRPPISCKADKLVKLLKSIPFNVNTFHKGFKICCTDIYIQDTGSSNVNSLPKSRWGVCIGSTNGSHASNCALKVDAAIDEISTAFNPSSPPCVASLILVMVVSNKGVIWKGGSRLKNRQSDVILDPTKISELKSVTGSVEEGCTRFEFQRSRHPEKAITASNSMAYTASKPLNSHK</sequence>
<organism evidence="1 2">
    <name type="scientific">Senna tora</name>
    <dbReference type="NCBI Taxonomy" id="362788"/>
    <lineage>
        <taxon>Eukaryota</taxon>
        <taxon>Viridiplantae</taxon>
        <taxon>Streptophyta</taxon>
        <taxon>Embryophyta</taxon>
        <taxon>Tracheophyta</taxon>
        <taxon>Spermatophyta</taxon>
        <taxon>Magnoliopsida</taxon>
        <taxon>eudicotyledons</taxon>
        <taxon>Gunneridae</taxon>
        <taxon>Pentapetalae</taxon>
        <taxon>rosids</taxon>
        <taxon>fabids</taxon>
        <taxon>Fabales</taxon>
        <taxon>Fabaceae</taxon>
        <taxon>Caesalpinioideae</taxon>
        <taxon>Cassia clade</taxon>
        <taxon>Senna</taxon>
    </lineage>
</organism>
<reference evidence="1" key="1">
    <citation type="submission" date="2020-09" db="EMBL/GenBank/DDBJ databases">
        <title>Genome-Enabled Discovery of Anthraquinone Biosynthesis in Senna tora.</title>
        <authorList>
            <person name="Kang S.-H."/>
            <person name="Pandey R.P."/>
            <person name="Lee C.-M."/>
            <person name="Sim J.-S."/>
            <person name="Jeong J.-T."/>
            <person name="Choi B.-S."/>
            <person name="Jung M."/>
            <person name="Ginzburg D."/>
            <person name="Zhao K."/>
            <person name="Won S.Y."/>
            <person name="Oh T.-J."/>
            <person name="Yu Y."/>
            <person name="Kim N.-H."/>
            <person name="Lee O.R."/>
            <person name="Lee T.-H."/>
            <person name="Bashyal P."/>
            <person name="Kim T.-S."/>
            <person name="Lee W.-H."/>
            <person name="Kawkins C."/>
            <person name="Kim C.-K."/>
            <person name="Kim J.S."/>
            <person name="Ahn B.O."/>
            <person name="Rhee S.Y."/>
            <person name="Sohng J.K."/>
        </authorList>
    </citation>
    <scope>NUCLEOTIDE SEQUENCE</scope>
    <source>
        <tissue evidence="1">Leaf</tissue>
    </source>
</reference>
<evidence type="ECO:0000313" key="1">
    <source>
        <dbReference type="EMBL" id="KAF7836892.1"/>
    </source>
</evidence>
<accession>A0A834X3E3</accession>
<evidence type="ECO:0000313" key="2">
    <source>
        <dbReference type="Proteomes" id="UP000634136"/>
    </source>
</evidence>
<comment type="caution">
    <text evidence="1">The sequence shown here is derived from an EMBL/GenBank/DDBJ whole genome shotgun (WGS) entry which is preliminary data.</text>
</comment>
<dbReference type="Proteomes" id="UP000634136">
    <property type="component" value="Unassembled WGS sequence"/>
</dbReference>
<protein>
    <submittedName>
        <fullName evidence="1">Uncharacterized protein</fullName>
    </submittedName>
</protein>
<keyword evidence="2" id="KW-1185">Reference proteome</keyword>
<name>A0A834X3E3_9FABA</name>